<name>A0A167WAX6_9HYPO</name>
<gene>
    <name evidence="6" type="ORF">SPI_03721</name>
</gene>
<keyword evidence="7" id="KW-1185">Reference proteome</keyword>
<sequence>MPSLDGIVCLRCQVRLLHPLARRPFRFPLRSAASGLRRRHVSSNAARAEAGRHVPLAPLEDAAPSRHVAATETRPSVDDTTTTSTTTTTAEPADAEAIWDALLDENVDPTEEEVSGYIDELRPADETIVPRSEFVRRAKMLADGFTVAQLQAYVRTHRTPARSQPTVHAWELQRAPWVPDVPAETKKPRGRTSTGAAAASMPAGTTTTTTNSPLLHGYVQKSMSSKEKLVVELMRECWGLAMQELVAAPGHVDVTVRELEFALLAAGAQTWLQAISAAFSTRVLRVFAPTATADAILAEIDAVLRRATTRRFPLSGVVRTPAAVGPTTLQALGQLTGSWVRLDKPAATADADDPDASDVLVSWIAHVGADKTPPREDTADRVFRLLLRAYGPATAATTAALDYQPLKRSKARFLADVDEAIPAAWSWEHRQGHWARWVEPALAASSENQARRVANTFSMHAVPMPFTSVAPSPETETSAANDGSSNSQKWYRRPWTSTVATFGRVLHAQPGAQLGLLHRLGDGADGSAAAALSLLHQFARILSPVVPPLLGIDLAPRGNTAATSTTQPPPAVTSTAILLRFLPDPNTPLADCAPPLEVFLDVPTASTLTAAATATATTPPSPSPRPALTALHTIMATHVSDCLFPTRPVDVRVTQQRFFALPGADVATTAATAAGTTGTTTTDPASATDIAPLLAFLDQSQLRLGTGQPLATPLRLRQLGLPKSVLLAVEEEGTAKRRAKARHDTVTLDYVFAGLEVRRRVATAFGGWTLALTSVETGGGGGGGRAGAVGATSEGGRWTDLALEAVPAAGAVQTGDDGQMPQRRHDKASFQHAVGQLLHGDHLKWVLPPREIAV</sequence>
<feature type="compositionally biased region" description="Polar residues" evidence="1">
    <location>
        <begin position="474"/>
        <end position="489"/>
    </location>
</feature>
<feature type="region of interest" description="Disordered" evidence="1">
    <location>
        <begin position="468"/>
        <end position="489"/>
    </location>
</feature>
<organism evidence="6 7">
    <name type="scientific">Niveomyces insectorum RCEF 264</name>
    <dbReference type="NCBI Taxonomy" id="1081102"/>
    <lineage>
        <taxon>Eukaryota</taxon>
        <taxon>Fungi</taxon>
        <taxon>Dikarya</taxon>
        <taxon>Ascomycota</taxon>
        <taxon>Pezizomycotina</taxon>
        <taxon>Sordariomycetes</taxon>
        <taxon>Hypocreomycetidae</taxon>
        <taxon>Hypocreales</taxon>
        <taxon>Cordycipitaceae</taxon>
        <taxon>Niveomyces</taxon>
    </lineage>
</organism>
<dbReference type="InterPro" id="IPR032741">
    <property type="entry name" value="Sls1_KH-1"/>
</dbReference>
<feature type="domain" description="SLS1 N-terminal" evidence="3">
    <location>
        <begin position="108"/>
        <end position="242"/>
    </location>
</feature>
<evidence type="ECO:0000259" key="4">
    <source>
        <dbReference type="Pfam" id="PF20777"/>
    </source>
</evidence>
<dbReference type="InterPro" id="IPR048401">
    <property type="entry name" value="SLS1_C"/>
</dbReference>
<feature type="compositionally biased region" description="Low complexity" evidence="1">
    <location>
        <begin position="192"/>
        <end position="209"/>
    </location>
</feature>
<accession>A0A167WAX6</accession>
<evidence type="ECO:0000259" key="2">
    <source>
        <dbReference type="Pfam" id="PF14611"/>
    </source>
</evidence>
<dbReference type="Pfam" id="PF20778">
    <property type="entry name" value="SLS1_C"/>
    <property type="match status" value="1"/>
</dbReference>
<dbReference type="Proteomes" id="UP000076874">
    <property type="component" value="Unassembled WGS sequence"/>
</dbReference>
<dbReference type="AlphaFoldDB" id="A0A167WAX6"/>
<feature type="region of interest" description="Disordered" evidence="1">
    <location>
        <begin position="181"/>
        <end position="209"/>
    </location>
</feature>
<reference evidence="6 7" key="1">
    <citation type="journal article" date="2016" name="Genome Biol. Evol.">
        <title>Divergent and convergent evolution of fungal pathogenicity.</title>
        <authorList>
            <person name="Shang Y."/>
            <person name="Xiao G."/>
            <person name="Zheng P."/>
            <person name="Cen K."/>
            <person name="Zhan S."/>
            <person name="Wang C."/>
        </authorList>
    </citation>
    <scope>NUCLEOTIDE SEQUENCE [LARGE SCALE GENOMIC DNA]</scope>
    <source>
        <strain evidence="6 7">RCEF 264</strain>
    </source>
</reference>
<comment type="caution">
    <text evidence="6">The sequence shown here is derived from an EMBL/GenBank/DDBJ whole genome shotgun (WGS) entry which is preliminary data.</text>
</comment>
<evidence type="ECO:0000256" key="1">
    <source>
        <dbReference type="SAM" id="MobiDB-lite"/>
    </source>
</evidence>
<dbReference type="OrthoDB" id="5392646at2759"/>
<dbReference type="InterPro" id="IPR048748">
    <property type="entry name" value="SLS1_KH2"/>
</dbReference>
<feature type="region of interest" description="Disordered" evidence="1">
    <location>
        <begin position="38"/>
        <end position="90"/>
    </location>
</feature>
<dbReference type="Pfam" id="PF20777">
    <property type="entry name" value="KH_SLS1_2"/>
    <property type="match status" value="1"/>
</dbReference>
<dbReference type="InterPro" id="IPR048400">
    <property type="entry name" value="SLS1_N"/>
</dbReference>
<protein>
    <submittedName>
        <fullName evidence="6">Uncharacterized protein</fullName>
    </submittedName>
</protein>
<dbReference type="Pfam" id="PF14611">
    <property type="entry name" value="KH_SLS1_1"/>
    <property type="match status" value="1"/>
</dbReference>
<feature type="domain" description="SLS1 second KH" evidence="4">
    <location>
        <begin position="313"/>
        <end position="389"/>
    </location>
</feature>
<evidence type="ECO:0000259" key="3">
    <source>
        <dbReference type="Pfam" id="PF20776"/>
    </source>
</evidence>
<dbReference type="GO" id="GO:0005743">
    <property type="term" value="C:mitochondrial inner membrane"/>
    <property type="evidence" value="ECO:0007669"/>
    <property type="project" value="InterPro"/>
</dbReference>
<feature type="domain" description="SLS1 first KH" evidence="2">
    <location>
        <begin position="249"/>
        <end position="306"/>
    </location>
</feature>
<feature type="compositionally biased region" description="Low complexity" evidence="1">
    <location>
        <begin position="71"/>
        <end position="90"/>
    </location>
</feature>
<dbReference type="Pfam" id="PF20776">
    <property type="entry name" value="SLS1_N"/>
    <property type="match status" value="1"/>
</dbReference>
<dbReference type="EMBL" id="AZHD01000005">
    <property type="protein sequence ID" value="OAA63558.1"/>
    <property type="molecule type" value="Genomic_DNA"/>
</dbReference>
<evidence type="ECO:0000313" key="6">
    <source>
        <dbReference type="EMBL" id="OAA63558.1"/>
    </source>
</evidence>
<evidence type="ECO:0000259" key="5">
    <source>
        <dbReference type="Pfam" id="PF20778"/>
    </source>
</evidence>
<feature type="domain" description="SLS1 C-terminal" evidence="5">
    <location>
        <begin position="424"/>
        <end position="782"/>
    </location>
</feature>
<evidence type="ECO:0000313" key="7">
    <source>
        <dbReference type="Proteomes" id="UP000076874"/>
    </source>
</evidence>
<proteinExistence type="predicted"/>